<name>A0A0F9LSZ0_9ZZZZ</name>
<sequence>MGRWGYKTYESDYIEDLFDDFGLHPDFREGRPLTLKEVRKLLESEEIEEVYLGIVSYLIDEWESPEVLIPKECLETALKYAEKALGSYNEAKGWVEGWNYRIEALEEEMESIEKILHPSAPFDFSKYEKVDQDTFFELDNWDKFDESDKFALINYLSKYPNRKAINILKKEIAAYNENNDYNARFHLILAGIALSQLDGEDVINIILENSYGFTDSFDEERVEEYLKNRLIHETDSNLRKKIKETIENFHQ</sequence>
<evidence type="ECO:0000313" key="1">
    <source>
        <dbReference type="EMBL" id="KKM96488.1"/>
    </source>
</evidence>
<gene>
    <name evidence="1" type="ORF">LCGC14_1177600</name>
</gene>
<protein>
    <submittedName>
        <fullName evidence="1">Uncharacterized protein</fullName>
    </submittedName>
</protein>
<organism evidence="1">
    <name type="scientific">marine sediment metagenome</name>
    <dbReference type="NCBI Taxonomy" id="412755"/>
    <lineage>
        <taxon>unclassified sequences</taxon>
        <taxon>metagenomes</taxon>
        <taxon>ecological metagenomes</taxon>
    </lineage>
</organism>
<comment type="caution">
    <text evidence="1">The sequence shown here is derived from an EMBL/GenBank/DDBJ whole genome shotgun (WGS) entry which is preliminary data.</text>
</comment>
<dbReference type="AlphaFoldDB" id="A0A0F9LSZ0"/>
<reference evidence="1" key="1">
    <citation type="journal article" date="2015" name="Nature">
        <title>Complex archaea that bridge the gap between prokaryotes and eukaryotes.</title>
        <authorList>
            <person name="Spang A."/>
            <person name="Saw J.H."/>
            <person name="Jorgensen S.L."/>
            <person name="Zaremba-Niedzwiedzka K."/>
            <person name="Martijn J."/>
            <person name="Lind A.E."/>
            <person name="van Eijk R."/>
            <person name="Schleper C."/>
            <person name="Guy L."/>
            <person name="Ettema T.J."/>
        </authorList>
    </citation>
    <scope>NUCLEOTIDE SEQUENCE</scope>
</reference>
<dbReference type="EMBL" id="LAZR01005874">
    <property type="protein sequence ID" value="KKM96488.1"/>
    <property type="molecule type" value="Genomic_DNA"/>
</dbReference>
<proteinExistence type="predicted"/>
<accession>A0A0F9LSZ0</accession>